<protein>
    <recommendedName>
        <fullName evidence="5">Ig-like domain repeat protein</fullName>
    </recommendedName>
</protein>
<dbReference type="Pfam" id="PF17936">
    <property type="entry name" value="Big_6"/>
    <property type="match status" value="2"/>
</dbReference>
<accession>A0A706C7Q0</accession>
<feature type="domain" description="Bacterial Ig-like" evidence="3">
    <location>
        <begin position="65"/>
        <end position="152"/>
    </location>
</feature>
<dbReference type="EMBL" id="DAANAH010000370">
    <property type="protein sequence ID" value="HAC9005011.1"/>
    <property type="molecule type" value="Genomic_DNA"/>
</dbReference>
<dbReference type="InterPro" id="IPR013783">
    <property type="entry name" value="Ig-like_fold"/>
</dbReference>
<evidence type="ECO:0000259" key="3">
    <source>
        <dbReference type="Pfam" id="PF19077"/>
    </source>
</evidence>
<dbReference type="Pfam" id="PF19077">
    <property type="entry name" value="Big_13"/>
    <property type="match status" value="2"/>
</dbReference>
<feature type="non-terminal residue" evidence="4">
    <location>
        <position position="1"/>
    </location>
</feature>
<feature type="domain" description="Bacterial Ig" evidence="2">
    <location>
        <begin position="287"/>
        <end position="325"/>
    </location>
</feature>
<feature type="non-terminal residue" evidence="4">
    <location>
        <position position="326"/>
    </location>
</feature>
<feature type="domain" description="Bacterial Ig-like" evidence="3">
    <location>
        <begin position="171"/>
        <end position="256"/>
    </location>
</feature>
<evidence type="ECO:0000256" key="1">
    <source>
        <dbReference type="SAM" id="MobiDB-lite"/>
    </source>
</evidence>
<dbReference type="NCBIfam" id="NF033510">
    <property type="entry name" value="Ca_tandemer"/>
    <property type="match status" value="3"/>
</dbReference>
<sequence length="326" mass="32555">TLVGSAVANGTGEFVVTLSPAQTDGGTLTAIAIDRAGNNGPATNFPASDSGLPAVPAITAIEDDVGSVQGNIAAGGATDDTTPTLRGTTDIGSTVEVFIDGDSAGFATVDASGNWIFEIATPLSESTHYFTVQATNANGPGGLSAPVGITVDLSAPAQPVITSATDDVPGMTGTLDNGALTNDSRPTLNGTGEAGATIRILDNGVEIGSATVDQSGNWRFTPNAPLESNAHIFTAVATDPAGNSGQPSDGFTLNIDAQAPDVPVITSVIDDNNQPTVPVLPGQSTDDRQPILNGTGEPGATITIFDNGTPLGTAQVGENGSWTFPV</sequence>
<evidence type="ECO:0008006" key="5">
    <source>
        <dbReference type="Google" id="ProtNLM"/>
    </source>
</evidence>
<reference evidence="4" key="2">
    <citation type="submission" date="2019-01" db="EMBL/GenBank/DDBJ databases">
        <authorList>
            <consortium name="NCBI Pathogen Detection Project"/>
        </authorList>
    </citation>
    <scope>NUCLEOTIDE SEQUENCE</scope>
    <source>
        <strain evidence="4">L00626-14</strain>
    </source>
</reference>
<evidence type="ECO:0000313" key="4">
    <source>
        <dbReference type="EMBL" id="HAC9005011.1"/>
    </source>
</evidence>
<organism evidence="4">
    <name type="scientific">Salmonella typhimurium</name>
    <dbReference type="NCBI Taxonomy" id="90371"/>
    <lineage>
        <taxon>Bacteria</taxon>
        <taxon>Pseudomonadati</taxon>
        <taxon>Pseudomonadota</taxon>
        <taxon>Gammaproteobacteria</taxon>
        <taxon>Enterobacterales</taxon>
        <taxon>Enterobacteriaceae</taxon>
        <taxon>Salmonella</taxon>
    </lineage>
</organism>
<proteinExistence type="predicted"/>
<name>A0A706C7Q0_SALTM</name>
<reference evidence="4" key="1">
    <citation type="journal article" date="2018" name="Genome Biol.">
        <title>SKESA: strategic k-mer extension for scrupulous assemblies.</title>
        <authorList>
            <person name="Souvorov A."/>
            <person name="Agarwala R."/>
            <person name="Lipman D.J."/>
        </authorList>
    </citation>
    <scope>NUCLEOTIDE SEQUENCE</scope>
    <source>
        <strain evidence="4">L00626-14</strain>
    </source>
</reference>
<dbReference type="Gene3D" id="2.60.40.10">
    <property type="entry name" value="Immunoglobulins"/>
    <property type="match status" value="3"/>
</dbReference>
<evidence type="ECO:0000259" key="2">
    <source>
        <dbReference type="Pfam" id="PF17936"/>
    </source>
</evidence>
<feature type="region of interest" description="Disordered" evidence="1">
    <location>
        <begin position="164"/>
        <end position="191"/>
    </location>
</feature>
<feature type="domain" description="Bacterial Ig" evidence="2">
    <location>
        <begin position="2"/>
        <end position="49"/>
    </location>
</feature>
<dbReference type="AlphaFoldDB" id="A0A706C7Q0"/>
<feature type="compositionally biased region" description="Polar residues" evidence="1">
    <location>
        <begin position="179"/>
        <end position="190"/>
    </location>
</feature>
<comment type="caution">
    <text evidence="4">The sequence shown here is derived from an EMBL/GenBank/DDBJ whole genome shotgun (WGS) entry which is preliminary data.</text>
</comment>
<dbReference type="InterPro" id="IPR041498">
    <property type="entry name" value="Big_6"/>
</dbReference>
<gene>
    <name evidence="4" type="ORF">G0J27_25715</name>
</gene>
<dbReference type="InterPro" id="IPR044016">
    <property type="entry name" value="Big_13"/>
</dbReference>